<reference evidence="2" key="1">
    <citation type="journal article" date="2019" name="Sci. Rep.">
        <title>Draft genome of Tanacetum cinerariifolium, the natural source of mosquito coil.</title>
        <authorList>
            <person name="Yamashiro T."/>
            <person name="Shiraishi A."/>
            <person name="Satake H."/>
            <person name="Nakayama K."/>
        </authorList>
    </citation>
    <scope>NUCLEOTIDE SEQUENCE</scope>
</reference>
<dbReference type="InterPro" id="IPR036875">
    <property type="entry name" value="Znf_CCHC_sf"/>
</dbReference>
<dbReference type="GO" id="GO:0003676">
    <property type="term" value="F:nucleic acid binding"/>
    <property type="evidence" value="ECO:0007669"/>
    <property type="project" value="InterPro"/>
</dbReference>
<evidence type="ECO:0000313" key="2">
    <source>
        <dbReference type="EMBL" id="GEU64026.1"/>
    </source>
</evidence>
<protein>
    <submittedName>
        <fullName evidence="2">Ribonuclease H-like domain-containing protein</fullName>
    </submittedName>
</protein>
<feature type="compositionally biased region" description="Basic and acidic residues" evidence="1">
    <location>
        <begin position="229"/>
        <end position="242"/>
    </location>
</feature>
<feature type="non-terminal residue" evidence="2">
    <location>
        <position position="1"/>
    </location>
</feature>
<dbReference type="AlphaFoldDB" id="A0A6L2LQD2"/>
<evidence type="ECO:0000256" key="1">
    <source>
        <dbReference type="SAM" id="MobiDB-lite"/>
    </source>
</evidence>
<proteinExistence type="predicted"/>
<comment type="caution">
    <text evidence="2">The sequence shown here is derived from an EMBL/GenBank/DDBJ whole genome shotgun (WGS) entry which is preliminary data.</text>
</comment>
<dbReference type="EMBL" id="BKCJ010004951">
    <property type="protein sequence ID" value="GEU64026.1"/>
    <property type="molecule type" value="Genomic_DNA"/>
</dbReference>
<dbReference type="SUPFAM" id="SSF57756">
    <property type="entry name" value="Retrovirus zinc finger-like domains"/>
    <property type="match status" value="1"/>
</dbReference>
<gene>
    <name evidence="2" type="ORF">Tci_036004</name>
</gene>
<feature type="region of interest" description="Disordered" evidence="1">
    <location>
        <begin position="198"/>
        <end position="251"/>
    </location>
</feature>
<sequence length="251" mass="28956">STTSTKFMLLVEVSTADAKQTYPPITAEEKLARKNELKAKGTLLMALPNEHQLKFNSYKNAKSLMEAIKIMFGEEMDLKWQMDMLTMKAKRFLKKTRRKVGANGSDTIGFNKTKVECYNYHKRGHFARECKAPRENRNREPVRRNVTVKTIDAKALVVQDRICEYVTSVPAVATNEAKTSESKPKFISKPLIEDWVFDSEDENETETKSKQRKPSFAKVEFVNPNEQVKSLRESVKQEEHNRQAKHPRKNS</sequence>
<dbReference type="Gene3D" id="4.10.60.10">
    <property type="entry name" value="Zinc finger, CCHC-type"/>
    <property type="match status" value="1"/>
</dbReference>
<dbReference type="GO" id="GO:0008270">
    <property type="term" value="F:zinc ion binding"/>
    <property type="evidence" value="ECO:0007669"/>
    <property type="project" value="InterPro"/>
</dbReference>
<name>A0A6L2LQD2_TANCI</name>
<accession>A0A6L2LQD2</accession>
<organism evidence="2">
    <name type="scientific">Tanacetum cinerariifolium</name>
    <name type="common">Dalmatian daisy</name>
    <name type="synonym">Chrysanthemum cinerariifolium</name>
    <dbReference type="NCBI Taxonomy" id="118510"/>
    <lineage>
        <taxon>Eukaryota</taxon>
        <taxon>Viridiplantae</taxon>
        <taxon>Streptophyta</taxon>
        <taxon>Embryophyta</taxon>
        <taxon>Tracheophyta</taxon>
        <taxon>Spermatophyta</taxon>
        <taxon>Magnoliopsida</taxon>
        <taxon>eudicotyledons</taxon>
        <taxon>Gunneridae</taxon>
        <taxon>Pentapetalae</taxon>
        <taxon>asterids</taxon>
        <taxon>campanulids</taxon>
        <taxon>Asterales</taxon>
        <taxon>Asteraceae</taxon>
        <taxon>Asteroideae</taxon>
        <taxon>Anthemideae</taxon>
        <taxon>Anthemidinae</taxon>
        <taxon>Tanacetum</taxon>
    </lineage>
</organism>